<accession>A0A3E0W9N7</accession>
<keyword evidence="1" id="KW-1133">Transmembrane helix</keyword>
<gene>
    <name evidence="2" type="ORF">B7R25_10670</name>
</gene>
<feature type="transmembrane region" description="Helical" evidence="1">
    <location>
        <begin position="71"/>
        <end position="90"/>
    </location>
</feature>
<evidence type="ECO:0000256" key="1">
    <source>
        <dbReference type="SAM" id="Phobius"/>
    </source>
</evidence>
<keyword evidence="1" id="KW-0812">Transmembrane</keyword>
<evidence type="ECO:0000313" key="2">
    <source>
        <dbReference type="EMBL" id="RFA26479.1"/>
    </source>
</evidence>
<dbReference type="OrthoDB" id="4801970at2"/>
<name>A0A3E0W9N7_9MICO</name>
<evidence type="ECO:0008006" key="4">
    <source>
        <dbReference type="Google" id="ProtNLM"/>
    </source>
</evidence>
<evidence type="ECO:0000313" key="3">
    <source>
        <dbReference type="Proteomes" id="UP000257080"/>
    </source>
</evidence>
<proteinExistence type="predicted"/>
<dbReference type="Proteomes" id="UP000257080">
    <property type="component" value="Unassembled WGS sequence"/>
</dbReference>
<dbReference type="InterPro" id="IPR025339">
    <property type="entry name" value="DUF4245"/>
</dbReference>
<comment type="caution">
    <text evidence="2">The sequence shown here is derived from an EMBL/GenBank/DDBJ whole genome shotgun (WGS) entry which is preliminary data.</text>
</comment>
<dbReference type="AlphaFoldDB" id="A0A3E0W9N7"/>
<protein>
    <recommendedName>
        <fullName evidence="4">DUF4245 domain-containing protein</fullName>
    </recommendedName>
</protein>
<dbReference type="Pfam" id="PF14030">
    <property type="entry name" value="DUF4245"/>
    <property type="match status" value="1"/>
</dbReference>
<sequence>MADRREDTSRCGACGCRQACGCPFANGGGVGVAQKPPRVVAELGRPETLEETTARKAEQSRKYRANKTINNLWLSLIVCVGVVIVIVLLVPRNDSSQLQSIDYRSVAASAQASLPVPVAVPDLPSGWSSNAAEIRSGTDGIAYWYIGLLSPTSTFVALSQGVDANDSWLSDQMHDTAASSTIAIDGIQWTVYDNRTSRQDVGNVKYALTTTSGRSTYVLYGTATDNDFRLVASSITANVAAQPSEGAPAK</sequence>
<keyword evidence="1" id="KW-0472">Membrane</keyword>
<reference evidence="2 3" key="1">
    <citation type="submission" date="2017-04" db="EMBL/GenBank/DDBJ databases">
        <title>Comparative genome analysis of Subtercola boreus.</title>
        <authorList>
            <person name="Cho Y.-J."/>
            <person name="Cho A."/>
            <person name="Kim O.-S."/>
            <person name="Lee J.-I."/>
        </authorList>
    </citation>
    <scope>NUCLEOTIDE SEQUENCE [LARGE SCALE GENOMIC DNA]</scope>
    <source>
        <strain evidence="2 3">P28004</strain>
    </source>
</reference>
<organism evidence="2 3">
    <name type="scientific">Subtercola boreus</name>
    <dbReference type="NCBI Taxonomy" id="120213"/>
    <lineage>
        <taxon>Bacteria</taxon>
        <taxon>Bacillati</taxon>
        <taxon>Actinomycetota</taxon>
        <taxon>Actinomycetes</taxon>
        <taxon>Micrococcales</taxon>
        <taxon>Microbacteriaceae</taxon>
        <taxon>Subtercola</taxon>
    </lineage>
</organism>
<dbReference type="EMBL" id="NBXE01000024">
    <property type="protein sequence ID" value="RFA26479.1"/>
    <property type="molecule type" value="Genomic_DNA"/>
</dbReference>